<feature type="compositionally biased region" description="Low complexity" evidence="1">
    <location>
        <begin position="165"/>
        <end position="182"/>
    </location>
</feature>
<proteinExistence type="predicted"/>
<dbReference type="Gene3D" id="3.30.160.60">
    <property type="entry name" value="Classic Zinc Finger"/>
    <property type="match status" value="1"/>
</dbReference>
<dbReference type="InterPro" id="IPR013087">
    <property type="entry name" value="Znf_C2H2_type"/>
</dbReference>
<feature type="compositionally biased region" description="Polar residues" evidence="1">
    <location>
        <begin position="35"/>
        <end position="53"/>
    </location>
</feature>
<gene>
    <name evidence="3" type="ORF">FKW77_004192</name>
</gene>
<dbReference type="AlphaFoldDB" id="A0A517LCB8"/>
<name>A0A517LCB8_9PEZI</name>
<evidence type="ECO:0000313" key="3">
    <source>
        <dbReference type="EMBL" id="QDS73252.1"/>
    </source>
</evidence>
<dbReference type="SUPFAM" id="SSF57667">
    <property type="entry name" value="beta-beta-alpha zinc fingers"/>
    <property type="match status" value="1"/>
</dbReference>
<dbReference type="Proteomes" id="UP000316270">
    <property type="component" value="Chromosome 9"/>
</dbReference>
<dbReference type="PROSITE" id="PS00028">
    <property type="entry name" value="ZINC_FINGER_C2H2_1"/>
    <property type="match status" value="1"/>
</dbReference>
<dbReference type="OrthoDB" id="6910977at2759"/>
<feature type="region of interest" description="Disordered" evidence="1">
    <location>
        <begin position="1"/>
        <end position="57"/>
    </location>
</feature>
<dbReference type="EMBL" id="CP042193">
    <property type="protein sequence ID" value="QDS73252.1"/>
    <property type="molecule type" value="Genomic_DNA"/>
</dbReference>
<feature type="domain" description="C2H2-type" evidence="2">
    <location>
        <begin position="210"/>
        <end position="232"/>
    </location>
</feature>
<sequence>MSSVSPTHVYDQRFPPAEFTPPLSPYYASDDGYGNNMSSDQSSQYDAGSQPSSPAFYAPFMPPTTQNLCWSGQGQGFESPMTQNLTYDQGQADYLHFAPSTEQYQSLGYSHMFNYSSDDLHVYIDSLNIIGPQSLNVTGPYHEETPVAFQHASSRHSLNRRDSCSPAASGFHSSLSSSGQSVAGALDAETDLIRSRRRQKQNKGARIHKCRYPGCQWDFDRPFNKKEHEKTHRPRPRQEKCPLPTCGWSNKGFNRKHDLVRHVLAKHIAYAQENEHIYGSIPQVECHDCGKSLRRRDTLLRQDLIFAARDMGTGPGYQEDS</sequence>
<dbReference type="STRING" id="50376.A0A517LCB8"/>
<accession>A0A517LCB8</accession>
<reference evidence="3 4" key="1">
    <citation type="submission" date="2019-07" db="EMBL/GenBank/DDBJ databases">
        <title>Finished genome of Venturia effusa.</title>
        <authorList>
            <person name="Young C.A."/>
            <person name="Cox M.P."/>
            <person name="Ganley A.R.D."/>
            <person name="David W.J."/>
        </authorList>
    </citation>
    <scope>NUCLEOTIDE SEQUENCE [LARGE SCALE GENOMIC DNA]</scope>
    <source>
        <strain evidence="4">albino</strain>
    </source>
</reference>
<evidence type="ECO:0000256" key="1">
    <source>
        <dbReference type="SAM" id="MobiDB-lite"/>
    </source>
</evidence>
<evidence type="ECO:0000259" key="2">
    <source>
        <dbReference type="PROSITE" id="PS00028"/>
    </source>
</evidence>
<evidence type="ECO:0000313" key="4">
    <source>
        <dbReference type="Proteomes" id="UP000316270"/>
    </source>
</evidence>
<protein>
    <recommendedName>
        <fullName evidence="2">C2H2-type domain-containing protein</fullName>
    </recommendedName>
</protein>
<keyword evidence="4" id="KW-1185">Reference proteome</keyword>
<feature type="region of interest" description="Disordered" evidence="1">
    <location>
        <begin position="158"/>
        <end position="182"/>
    </location>
</feature>
<dbReference type="InterPro" id="IPR036236">
    <property type="entry name" value="Znf_C2H2_sf"/>
</dbReference>
<dbReference type="SMART" id="SM00355">
    <property type="entry name" value="ZnF_C2H2"/>
    <property type="match status" value="2"/>
</dbReference>
<organism evidence="3 4">
    <name type="scientific">Venturia effusa</name>
    <dbReference type="NCBI Taxonomy" id="50376"/>
    <lineage>
        <taxon>Eukaryota</taxon>
        <taxon>Fungi</taxon>
        <taxon>Dikarya</taxon>
        <taxon>Ascomycota</taxon>
        <taxon>Pezizomycotina</taxon>
        <taxon>Dothideomycetes</taxon>
        <taxon>Pleosporomycetidae</taxon>
        <taxon>Venturiales</taxon>
        <taxon>Venturiaceae</taxon>
        <taxon>Venturia</taxon>
    </lineage>
</organism>